<gene>
    <name evidence="8" type="ORF">AB6713_12500</name>
</gene>
<dbReference type="CDD" id="cd07341">
    <property type="entry name" value="M56_BlaR1_MecR1_like"/>
    <property type="match status" value="1"/>
</dbReference>
<dbReference type="EMBL" id="JBFWIC010000016">
    <property type="protein sequence ID" value="MEZ0475424.1"/>
    <property type="molecule type" value="Genomic_DNA"/>
</dbReference>
<dbReference type="RefSeq" id="WP_370565165.1">
    <property type="nucleotide sequence ID" value="NZ_JBFWIB010000013.1"/>
</dbReference>
<dbReference type="InterPro" id="IPR037682">
    <property type="entry name" value="TonB_C"/>
</dbReference>
<dbReference type="PANTHER" id="PTHR34978:SF3">
    <property type="entry name" value="SLR0241 PROTEIN"/>
    <property type="match status" value="1"/>
</dbReference>
<feature type="region of interest" description="Disordered" evidence="5">
    <location>
        <begin position="553"/>
        <end position="575"/>
    </location>
</feature>
<feature type="domain" description="TonB C-terminal" evidence="7">
    <location>
        <begin position="555"/>
        <end position="651"/>
    </location>
</feature>
<comment type="caution">
    <text evidence="8">The sequence shown here is derived from an EMBL/GenBank/DDBJ whole genome shotgun (WGS) entry which is preliminary data.</text>
</comment>
<feature type="transmembrane region" description="Helical" evidence="6">
    <location>
        <begin position="39"/>
        <end position="60"/>
    </location>
</feature>
<evidence type="ECO:0000259" key="7">
    <source>
        <dbReference type="PROSITE" id="PS52015"/>
    </source>
</evidence>
<dbReference type="PANTHER" id="PTHR34978">
    <property type="entry name" value="POSSIBLE SENSOR-TRANSDUCER PROTEIN BLAR"/>
    <property type="match status" value="1"/>
</dbReference>
<feature type="transmembrane region" description="Helical" evidence="6">
    <location>
        <begin position="193"/>
        <end position="214"/>
    </location>
</feature>
<evidence type="ECO:0000256" key="3">
    <source>
        <dbReference type="ARBA" id="ARBA00022989"/>
    </source>
</evidence>
<keyword evidence="3 6" id="KW-1133">Transmembrane helix</keyword>
<evidence type="ECO:0000313" key="8">
    <source>
        <dbReference type="EMBL" id="MEZ0475424.1"/>
    </source>
</evidence>
<reference evidence="8 9" key="1">
    <citation type="submission" date="2024-07" db="EMBL/GenBank/DDBJ databases">
        <title>Luteimonas salilacus sp. nov., isolated from the shore soil of Salt Lake in Tibet of China.</title>
        <authorList>
            <person name="Zhang X."/>
            <person name="Li A."/>
        </authorList>
    </citation>
    <scope>NUCLEOTIDE SEQUENCE [LARGE SCALE GENOMIC DNA]</scope>
    <source>
        <strain evidence="8 9">B3-2-R+30</strain>
    </source>
</reference>
<evidence type="ECO:0000256" key="4">
    <source>
        <dbReference type="ARBA" id="ARBA00023136"/>
    </source>
</evidence>
<evidence type="ECO:0000256" key="6">
    <source>
        <dbReference type="SAM" id="Phobius"/>
    </source>
</evidence>
<comment type="subcellular location">
    <subcellularLocation>
        <location evidence="1">Membrane</location>
        <topology evidence="1">Single-pass membrane protein</topology>
    </subcellularLocation>
</comment>
<dbReference type="NCBIfam" id="TIGR01352">
    <property type="entry name" value="tonB_Cterm"/>
    <property type="match status" value="1"/>
</dbReference>
<protein>
    <submittedName>
        <fullName evidence="8">TonB family protein</fullName>
    </submittedName>
</protein>
<dbReference type="InterPro" id="IPR008756">
    <property type="entry name" value="Peptidase_M56"/>
</dbReference>
<dbReference type="PROSITE" id="PS52015">
    <property type="entry name" value="TONB_CTD"/>
    <property type="match status" value="1"/>
</dbReference>
<dbReference type="Pfam" id="PF03544">
    <property type="entry name" value="TonB_C"/>
    <property type="match status" value="1"/>
</dbReference>
<feature type="transmembrane region" description="Helical" evidence="6">
    <location>
        <begin position="100"/>
        <end position="120"/>
    </location>
</feature>
<evidence type="ECO:0000256" key="2">
    <source>
        <dbReference type="ARBA" id="ARBA00022692"/>
    </source>
</evidence>
<dbReference type="SUPFAM" id="SSF74653">
    <property type="entry name" value="TolA/TonB C-terminal domain"/>
    <property type="match status" value="2"/>
</dbReference>
<keyword evidence="4 6" id="KW-0472">Membrane</keyword>
<dbReference type="Pfam" id="PF05569">
    <property type="entry name" value="Peptidase_M56"/>
    <property type="match status" value="1"/>
</dbReference>
<name>A0ABV4HRR7_9GAMM</name>
<dbReference type="Proteomes" id="UP001566331">
    <property type="component" value="Unassembled WGS sequence"/>
</dbReference>
<organism evidence="8 9">
    <name type="scientific">Luteimonas salinilitoris</name>
    <dbReference type="NCBI Taxonomy" id="3237697"/>
    <lineage>
        <taxon>Bacteria</taxon>
        <taxon>Pseudomonadati</taxon>
        <taxon>Pseudomonadota</taxon>
        <taxon>Gammaproteobacteria</taxon>
        <taxon>Lysobacterales</taxon>
        <taxon>Lysobacteraceae</taxon>
        <taxon>Luteimonas</taxon>
    </lineage>
</organism>
<evidence type="ECO:0000256" key="1">
    <source>
        <dbReference type="ARBA" id="ARBA00004167"/>
    </source>
</evidence>
<dbReference type="Gene3D" id="3.30.1150.10">
    <property type="match status" value="2"/>
</dbReference>
<evidence type="ECO:0000256" key="5">
    <source>
        <dbReference type="SAM" id="MobiDB-lite"/>
    </source>
</evidence>
<dbReference type="InterPro" id="IPR052173">
    <property type="entry name" value="Beta-lactam_resp_regulator"/>
</dbReference>
<proteinExistence type="predicted"/>
<feature type="transmembrane region" description="Helical" evidence="6">
    <location>
        <begin position="6"/>
        <end position="27"/>
    </location>
</feature>
<keyword evidence="2 6" id="KW-0812">Transmembrane</keyword>
<keyword evidence="9" id="KW-1185">Reference proteome</keyword>
<sequence length="652" mass="69482">MNVDALLTGLVETAAAGGVALLLALSLRIPLRAAFGARAAYAVWGLVPLAMLAVLLPVPVRESLLPAMTLPMPRQLAGAVTVGAAQVPGAGDASAGEDSWPFRLLVLWGMGAVCTGAWFFGQQRRFVAGLGRLAPRQDGTLRAEHAVGCPAVIGAWSPRIVLPVDFESRYSPHARELVLAHERMHLARGDTRINLLVVILRIGYWFNPLLHLAASLFRNDQELACDAAVIARHPNSRRAYAGAMLNTQLAVLGLPVGCHWQSSRTLKERILMLKKPQPGAWRRRAGFAAVAAVLAASSYAAWALQPKSAAPVLYGRVEENGVAIASVRVPEGLELEIRGPSMFGAGDGDGTNVVLDPRVDLVIASKDDSRPWSLRLRGAGTPESPGATWTLTRGGTVEEGRQAIGGDAAVPLDVVLPPDPAGRAPEVMLSRLPADRILLTDRSKGSANGTTELVRDADGVYRWPDPIRAYGDGFTADGGRATLLAHVGADGRVQRVEIEHADPPGSIEADRAEKMLRDDVYTPEYANGRPVPTRIRVSVEFWKHALPRLEPVAAGPAAPKREDSAPAPDYPPQALANGQSGSVLLHLLVATDGSVKEVRVVQSEPEDVFDAVSIEAARRWTLEPRVEDGEPVEGWLQVPITFDPGGDSTGSG</sequence>
<dbReference type="InterPro" id="IPR006260">
    <property type="entry name" value="TonB/TolA_C"/>
</dbReference>
<accession>A0ABV4HRR7</accession>
<evidence type="ECO:0000313" key="9">
    <source>
        <dbReference type="Proteomes" id="UP001566331"/>
    </source>
</evidence>